<feature type="domain" description="Major facilitator superfamily (MFS) profile" evidence="7">
    <location>
        <begin position="3"/>
        <end position="397"/>
    </location>
</feature>
<keyword evidence="3 6" id="KW-0812">Transmembrane</keyword>
<organism evidence="8 9">
    <name type="scientific">Polaromonas jejuensis</name>
    <dbReference type="NCBI Taxonomy" id="457502"/>
    <lineage>
        <taxon>Bacteria</taxon>
        <taxon>Pseudomonadati</taxon>
        <taxon>Pseudomonadota</taxon>
        <taxon>Betaproteobacteria</taxon>
        <taxon>Burkholderiales</taxon>
        <taxon>Comamonadaceae</taxon>
        <taxon>Polaromonas</taxon>
    </lineage>
</organism>
<feature type="transmembrane region" description="Helical" evidence="6">
    <location>
        <begin position="73"/>
        <end position="95"/>
    </location>
</feature>
<dbReference type="InterPro" id="IPR020846">
    <property type="entry name" value="MFS_dom"/>
</dbReference>
<gene>
    <name evidence="8" type="ORF">ACFPP7_10155</name>
</gene>
<protein>
    <submittedName>
        <fullName evidence="8">CynX/NimT family MFS transporter</fullName>
    </submittedName>
</protein>
<evidence type="ECO:0000313" key="8">
    <source>
        <dbReference type="EMBL" id="MFC5521277.1"/>
    </source>
</evidence>
<dbReference type="EMBL" id="JBHSMX010000013">
    <property type="protein sequence ID" value="MFC5521277.1"/>
    <property type="molecule type" value="Genomic_DNA"/>
</dbReference>
<comment type="caution">
    <text evidence="8">The sequence shown here is derived from an EMBL/GenBank/DDBJ whole genome shotgun (WGS) entry which is preliminary data.</text>
</comment>
<name>A0ABW0QBL7_9BURK</name>
<accession>A0ABW0QBL7</accession>
<sequence>MQAARCVIAAGVVAALHVGKLPPALPVLEKVLGVSLLQAGFLLSLVQLAGMTLGLLTGLAVQRIGLRHSMVAGLLLLGGASALGGLAHGAAWLLATRALEGLGFLWVVLPAPGLVRQLVPQERLAGMLGVWGAYMPLGASAALLLGPWVMVLGAPEWGWRVWWWLLSALAGLLAALLLWRVPADRSSRSSHTGAMASGENPTPKKLLGLTLRSPAAWLMALTFAMYSGQWLAVVGFLPSIYVQAGVASAATAWLTALAAGVNILGNLAGGRLLGRGVQPFRLLLAGFLAMALGATLAFGVQAPPSLQYAGVLLFSVMGGLIPATLFSLAIRLAPSSDTVSTTVGWIQQWSALGQFAGPPLVAWVAVYAGGWQWTAWVTSACCAIGLLLAWQIHGLLAVQAGQRRWR</sequence>
<feature type="transmembrane region" description="Helical" evidence="6">
    <location>
        <begin position="101"/>
        <end position="119"/>
    </location>
</feature>
<feature type="transmembrane region" description="Helical" evidence="6">
    <location>
        <begin position="131"/>
        <end position="149"/>
    </location>
</feature>
<dbReference type="PROSITE" id="PS50850">
    <property type="entry name" value="MFS"/>
    <property type="match status" value="1"/>
</dbReference>
<feature type="transmembrane region" description="Helical" evidence="6">
    <location>
        <begin position="376"/>
        <end position="398"/>
    </location>
</feature>
<dbReference type="Pfam" id="PF07690">
    <property type="entry name" value="MFS_1"/>
    <property type="match status" value="1"/>
</dbReference>
<keyword evidence="5 6" id="KW-0472">Membrane</keyword>
<feature type="transmembrane region" description="Helical" evidence="6">
    <location>
        <begin position="280"/>
        <end position="300"/>
    </location>
</feature>
<keyword evidence="2" id="KW-1003">Cell membrane</keyword>
<dbReference type="CDD" id="cd06174">
    <property type="entry name" value="MFS"/>
    <property type="match status" value="1"/>
</dbReference>
<comment type="subcellular location">
    <subcellularLocation>
        <location evidence="1">Cell membrane</location>
        <topology evidence="1">Multi-pass membrane protein</topology>
    </subcellularLocation>
</comment>
<feature type="transmembrane region" description="Helical" evidence="6">
    <location>
        <begin position="161"/>
        <end position="179"/>
    </location>
</feature>
<dbReference type="PANTHER" id="PTHR43124:SF3">
    <property type="entry name" value="CHLORAMPHENICOL EFFLUX PUMP RV0191"/>
    <property type="match status" value="1"/>
</dbReference>
<dbReference type="Gene3D" id="1.20.1250.20">
    <property type="entry name" value="MFS general substrate transporter like domains"/>
    <property type="match status" value="1"/>
</dbReference>
<keyword evidence="9" id="KW-1185">Reference proteome</keyword>
<dbReference type="InterPro" id="IPR036259">
    <property type="entry name" value="MFS_trans_sf"/>
</dbReference>
<feature type="transmembrane region" description="Helical" evidence="6">
    <location>
        <begin position="351"/>
        <end position="370"/>
    </location>
</feature>
<dbReference type="InterPro" id="IPR050189">
    <property type="entry name" value="MFS_Efflux_Transporters"/>
</dbReference>
<evidence type="ECO:0000259" key="7">
    <source>
        <dbReference type="PROSITE" id="PS50850"/>
    </source>
</evidence>
<proteinExistence type="predicted"/>
<feature type="transmembrane region" description="Helical" evidence="6">
    <location>
        <begin position="306"/>
        <end position="330"/>
    </location>
</feature>
<dbReference type="RefSeq" id="WP_068833281.1">
    <property type="nucleotide sequence ID" value="NZ_JBHSMX010000013.1"/>
</dbReference>
<evidence type="ECO:0000256" key="6">
    <source>
        <dbReference type="SAM" id="Phobius"/>
    </source>
</evidence>
<evidence type="ECO:0000313" key="9">
    <source>
        <dbReference type="Proteomes" id="UP001596084"/>
    </source>
</evidence>
<feature type="transmembrane region" description="Helical" evidence="6">
    <location>
        <begin position="36"/>
        <end position="61"/>
    </location>
</feature>
<evidence type="ECO:0000256" key="5">
    <source>
        <dbReference type="ARBA" id="ARBA00023136"/>
    </source>
</evidence>
<evidence type="ECO:0000256" key="1">
    <source>
        <dbReference type="ARBA" id="ARBA00004651"/>
    </source>
</evidence>
<evidence type="ECO:0000256" key="2">
    <source>
        <dbReference type="ARBA" id="ARBA00022475"/>
    </source>
</evidence>
<evidence type="ECO:0000256" key="3">
    <source>
        <dbReference type="ARBA" id="ARBA00022692"/>
    </source>
</evidence>
<feature type="transmembrane region" description="Helical" evidence="6">
    <location>
        <begin position="215"/>
        <end position="241"/>
    </location>
</feature>
<dbReference type="SUPFAM" id="SSF103473">
    <property type="entry name" value="MFS general substrate transporter"/>
    <property type="match status" value="1"/>
</dbReference>
<evidence type="ECO:0000256" key="4">
    <source>
        <dbReference type="ARBA" id="ARBA00022989"/>
    </source>
</evidence>
<dbReference type="PANTHER" id="PTHR43124">
    <property type="entry name" value="PURINE EFFLUX PUMP PBUE"/>
    <property type="match status" value="1"/>
</dbReference>
<dbReference type="Proteomes" id="UP001596084">
    <property type="component" value="Unassembled WGS sequence"/>
</dbReference>
<dbReference type="InterPro" id="IPR011701">
    <property type="entry name" value="MFS"/>
</dbReference>
<feature type="transmembrane region" description="Helical" evidence="6">
    <location>
        <begin position="247"/>
        <end position="268"/>
    </location>
</feature>
<keyword evidence="4 6" id="KW-1133">Transmembrane helix</keyword>
<reference evidence="9" key="1">
    <citation type="journal article" date="2019" name="Int. J. Syst. Evol. Microbiol.">
        <title>The Global Catalogue of Microorganisms (GCM) 10K type strain sequencing project: providing services to taxonomists for standard genome sequencing and annotation.</title>
        <authorList>
            <consortium name="The Broad Institute Genomics Platform"/>
            <consortium name="The Broad Institute Genome Sequencing Center for Infectious Disease"/>
            <person name="Wu L."/>
            <person name="Ma J."/>
        </authorList>
    </citation>
    <scope>NUCLEOTIDE SEQUENCE [LARGE SCALE GENOMIC DNA]</scope>
    <source>
        <strain evidence="9">CGMCC 4.7277</strain>
    </source>
</reference>